<organism evidence="1 2">
    <name type="scientific">Candidatus Magasanikbacteria bacterium CG10_big_fil_rev_8_21_14_0_10_43_6</name>
    <dbReference type="NCBI Taxonomy" id="1974650"/>
    <lineage>
        <taxon>Bacteria</taxon>
        <taxon>Candidatus Magasanikiibacteriota</taxon>
    </lineage>
</organism>
<dbReference type="Pfam" id="PF05635">
    <property type="entry name" value="23S_rRNA_IVP"/>
    <property type="match status" value="1"/>
</dbReference>
<gene>
    <name evidence="1" type="ORF">COU33_00890</name>
</gene>
<dbReference type="SUPFAM" id="SSF158446">
    <property type="entry name" value="IVS-encoded protein-like"/>
    <property type="match status" value="1"/>
</dbReference>
<protein>
    <submittedName>
        <fullName evidence="1">Four helix bundle protein</fullName>
    </submittedName>
</protein>
<comment type="caution">
    <text evidence="1">The sequence shown here is derived from an EMBL/GenBank/DDBJ whole genome shotgun (WGS) entry which is preliminary data.</text>
</comment>
<dbReference type="Proteomes" id="UP000229362">
    <property type="component" value="Unassembled WGS sequence"/>
</dbReference>
<sequence length="84" mass="9461">RQLVGAATAIGANYCEADCAESGRDFVHKLAIANKEAKETRFFLGMIKEVVPELESEITKLEQEAYELNMIMSSIIKKIKNKQR</sequence>
<dbReference type="AlphaFoldDB" id="A0A2M6W216"/>
<proteinExistence type="predicted"/>
<reference evidence="2" key="1">
    <citation type="submission" date="2017-09" db="EMBL/GenBank/DDBJ databases">
        <title>Depth-based differentiation of microbial function through sediment-hosted aquifers and enrichment of novel symbionts in the deep terrestrial subsurface.</title>
        <authorList>
            <person name="Probst A.J."/>
            <person name="Ladd B."/>
            <person name="Jarett J.K."/>
            <person name="Geller-Mcgrath D.E."/>
            <person name="Sieber C.M.K."/>
            <person name="Emerson J.B."/>
            <person name="Anantharaman K."/>
            <person name="Thomas B.C."/>
            <person name="Malmstrom R."/>
            <person name="Stieglmeier M."/>
            <person name="Klingl A."/>
            <person name="Woyke T."/>
            <person name="Ryan C.M."/>
            <person name="Banfield J.F."/>
        </authorList>
    </citation>
    <scope>NUCLEOTIDE SEQUENCE [LARGE SCALE GENOMIC DNA]</scope>
</reference>
<feature type="non-terminal residue" evidence="1">
    <location>
        <position position="1"/>
    </location>
</feature>
<dbReference type="NCBIfam" id="TIGR02436">
    <property type="entry name" value="four helix bundle protein"/>
    <property type="match status" value="1"/>
</dbReference>
<dbReference type="EMBL" id="PFBZ01000036">
    <property type="protein sequence ID" value="PIT86849.1"/>
    <property type="molecule type" value="Genomic_DNA"/>
</dbReference>
<accession>A0A2M6W216</accession>
<dbReference type="InterPro" id="IPR012657">
    <property type="entry name" value="23S_rRNA-intervening_sequence"/>
</dbReference>
<evidence type="ECO:0000313" key="1">
    <source>
        <dbReference type="EMBL" id="PIT86849.1"/>
    </source>
</evidence>
<dbReference type="InterPro" id="IPR036583">
    <property type="entry name" value="23S_rRNA_IVS_sf"/>
</dbReference>
<evidence type="ECO:0000313" key="2">
    <source>
        <dbReference type="Proteomes" id="UP000229362"/>
    </source>
</evidence>
<name>A0A2M6W216_9BACT</name>
<dbReference type="Gene3D" id="1.20.1440.60">
    <property type="entry name" value="23S rRNA-intervening sequence"/>
    <property type="match status" value="1"/>
</dbReference>